<dbReference type="AlphaFoldDB" id="A0AAX6EAY0"/>
<reference evidence="1" key="1">
    <citation type="journal article" date="2023" name="GigaByte">
        <title>Genome assembly of the bearded iris, Iris pallida Lam.</title>
        <authorList>
            <person name="Bruccoleri R.E."/>
            <person name="Oakeley E.J."/>
            <person name="Faust A.M.E."/>
            <person name="Altorfer M."/>
            <person name="Dessus-Babus S."/>
            <person name="Burckhardt D."/>
            <person name="Oertli M."/>
            <person name="Naumann U."/>
            <person name="Petersen F."/>
            <person name="Wong J."/>
        </authorList>
    </citation>
    <scope>NUCLEOTIDE SEQUENCE</scope>
    <source>
        <strain evidence="1">GSM-AAB239-AS_SAM_17_03QT</strain>
    </source>
</reference>
<dbReference type="EMBL" id="JANAVB010026242">
    <property type="protein sequence ID" value="KAJ6819289.1"/>
    <property type="molecule type" value="Genomic_DNA"/>
</dbReference>
<sequence>MVTATATMISAAPAAASGRATPVVAAIFSGQGDTTTAAEVGST</sequence>
<evidence type="ECO:0000313" key="3">
    <source>
        <dbReference type="Proteomes" id="UP001140949"/>
    </source>
</evidence>
<evidence type="ECO:0000313" key="2">
    <source>
        <dbReference type="EMBL" id="KAJ6819289.1"/>
    </source>
</evidence>
<reference evidence="1" key="2">
    <citation type="submission" date="2023-04" db="EMBL/GenBank/DDBJ databases">
        <authorList>
            <person name="Bruccoleri R.E."/>
            <person name="Oakeley E.J."/>
            <person name="Faust A.-M."/>
            <person name="Dessus-Babus S."/>
            <person name="Altorfer M."/>
            <person name="Burckhardt D."/>
            <person name="Oertli M."/>
            <person name="Naumann U."/>
            <person name="Petersen F."/>
            <person name="Wong J."/>
        </authorList>
    </citation>
    <scope>NUCLEOTIDE SEQUENCE</scope>
    <source>
        <strain evidence="1">GSM-AAB239-AS_SAM_17_03QT</strain>
        <tissue evidence="1">Leaf</tissue>
    </source>
</reference>
<dbReference type="EMBL" id="JANAVB010038219">
    <property type="protein sequence ID" value="KAJ6801222.1"/>
    <property type="molecule type" value="Genomic_DNA"/>
</dbReference>
<comment type="caution">
    <text evidence="1">The sequence shown here is derived from an EMBL/GenBank/DDBJ whole genome shotgun (WGS) entry which is preliminary data.</text>
</comment>
<proteinExistence type="predicted"/>
<protein>
    <submittedName>
        <fullName evidence="1">Uncharacterized protein</fullName>
    </submittedName>
</protein>
<keyword evidence="3" id="KW-1185">Reference proteome</keyword>
<dbReference type="Proteomes" id="UP001140949">
    <property type="component" value="Unassembled WGS sequence"/>
</dbReference>
<evidence type="ECO:0000313" key="1">
    <source>
        <dbReference type="EMBL" id="KAJ6801222.1"/>
    </source>
</evidence>
<name>A0AAX6EAY0_IRIPA</name>
<organism evidence="1 3">
    <name type="scientific">Iris pallida</name>
    <name type="common">Sweet iris</name>
    <dbReference type="NCBI Taxonomy" id="29817"/>
    <lineage>
        <taxon>Eukaryota</taxon>
        <taxon>Viridiplantae</taxon>
        <taxon>Streptophyta</taxon>
        <taxon>Embryophyta</taxon>
        <taxon>Tracheophyta</taxon>
        <taxon>Spermatophyta</taxon>
        <taxon>Magnoliopsida</taxon>
        <taxon>Liliopsida</taxon>
        <taxon>Asparagales</taxon>
        <taxon>Iridaceae</taxon>
        <taxon>Iridoideae</taxon>
        <taxon>Irideae</taxon>
        <taxon>Iris</taxon>
    </lineage>
</organism>
<accession>A0AAX6EAY0</accession>
<gene>
    <name evidence="1" type="ORF">M6B38_198840</name>
    <name evidence="2" type="ORF">M6B38_403290</name>
</gene>